<dbReference type="PROSITE" id="PS50883">
    <property type="entry name" value="EAL"/>
    <property type="match status" value="1"/>
</dbReference>
<comment type="caution">
    <text evidence="2">The sequence shown here is derived from an EMBL/GenBank/DDBJ whole genome shotgun (WGS) entry which is preliminary data.</text>
</comment>
<dbReference type="Pfam" id="PF00563">
    <property type="entry name" value="EAL"/>
    <property type="match status" value="1"/>
</dbReference>
<dbReference type="InterPro" id="IPR035919">
    <property type="entry name" value="EAL_sf"/>
</dbReference>
<dbReference type="Proteomes" id="UP000583127">
    <property type="component" value="Unassembled WGS sequence"/>
</dbReference>
<name>A0A7X9ZZ65_9BURK</name>
<gene>
    <name evidence="2" type="ORF">HHL14_16550</name>
</gene>
<dbReference type="PANTHER" id="PTHR33121">
    <property type="entry name" value="CYCLIC DI-GMP PHOSPHODIESTERASE PDEF"/>
    <property type="match status" value="1"/>
</dbReference>
<dbReference type="GO" id="GO:0071111">
    <property type="term" value="F:cyclic-guanylate-specific phosphodiesterase activity"/>
    <property type="evidence" value="ECO:0007669"/>
    <property type="project" value="InterPro"/>
</dbReference>
<feature type="domain" description="EAL" evidence="1">
    <location>
        <begin position="54"/>
        <end position="308"/>
    </location>
</feature>
<proteinExistence type="predicted"/>
<dbReference type="Gene3D" id="3.20.20.450">
    <property type="entry name" value="EAL domain"/>
    <property type="match status" value="1"/>
</dbReference>
<protein>
    <submittedName>
        <fullName evidence="2">EAL domain-containing protein</fullName>
    </submittedName>
</protein>
<dbReference type="PANTHER" id="PTHR33121:SF79">
    <property type="entry name" value="CYCLIC DI-GMP PHOSPHODIESTERASE PDED-RELATED"/>
    <property type="match status" value="1"/>
</dbReference>
<accession>A0A7X9ZZ65</accession>
<dbReference type="SMART" id="SM00052">
    <property type="entry name" value="EAL"/>
    <property type="match status" value="1"/>
</dbReference>
<organism evidence="2 3">
    <name type="scientific">Paraburkholderia antibiotica</name>
    <dbReference type="NCBI Taxonomy" id="2728839"/>
    <lineage>
        <taxon>Bacteria</taxon>
        <taxon>Pseudomonadati</taxon>
        <taxon>Pseudomonadota</taxon>
        <taxon>Betaproteobacteria</taxon>
        <taxon>Burkholderiales</taxon>
        <taxon>Burkholderiaceae</taxon>
        <taxon>Paraburkholderia</taxon>
    </lineage>
</organism>
<dbReference type="InterPro" id="IPR050706">
    <property type="entry name" value="Cyclic-di-GMP_PDE-like"/>
</dbReference>
<reference evidence="2 3" key="1">
    <citation type="submission" date="2020-04" db="EMBL/GenBank/DDBJ databases">
        <title>Paraburkholderia sp. G-4-1-8 isolated from soil.</title>
        <authorList>
            <person name="Dahal R.H."/>
        </authorList>
    </citation>
    <scope>NUCLEOTIDE SEQUENCE [LARGE SCALE GENOMIC DNA]</scope>
    <source>
        <strain evidence="2 3">G-4-1-8</strain>
    </source>
</reference>
<keyword evidence="3" id="KW-1185">Reference proteome</keyword>
<evidence type="ECO:0000313" key="3">
    <source>
        <dbReference type="Proteomes" id="UP000583127"/>
    </source>
</evidence>
<dbReference type="AlphaFoldDB" id="A0A7X9ZZ65"/>
<evidence type="ECO:0000259" key="1">
    <source>
        <dbReference type="PROSITE" id="PS50883"/>
    </source>
</evidence>
<dbReference type="EMBL" id="JABBFZ010000009">
    <property type="protein sequence ID" value="NML32440.1"/>
    <property type="molecule type" value="Genomic_DNA"/>
</dbReference>
<dbReference type="SUPFAM" id="SSF141868">
    <property type="entry name" value="EAL domain-like"/>
    <property type="match status" value="1"/>
</dbReference>
<sequence>MAFACSRAFTRKDVSAMHTLDYAKHAALARTMTARLTAIAQNDASGIDDTPVRLSELETRVCEGLRAGEFHLVFQGAYRVADGTLARLEAQLRWTHPEYGLLLPGIFMMPLEHPQVAEEMAAFVVDRVCRELRDCVAAQLPLQPIAITVPAQIALLDSFADDLARAAQVYGVPSHLFEIEVADSAEAAKLLSLRTMTEGLREAGVGVALGKWGNGASSLALLGALDVDTITVARELMSAVPRDERAGVVMAAMMDLLRALGVRVVVNGIDTQEQLQWLQRWPEALAQGALLARPQAGLGEVLGAQYGR</sequence>
<dbReference type="InterPro" id="IPR001633">
    <property type="entry name" value="EAL_dom"/>
</dbReference>
<dbReference type="CDD" id="cd01948">
    <property type="entry name" value="EAL"/>
    <property type="match status" value="1"/>
</dbReference>
<evidence type="ECO:0000313" key="2">
    <source>
        <dbReference type="EMBL" id="NML32440.1"/>
    </source>
</evidence>